<dbReference type="EMBL" id="JAFNAA010000002">
    <property type="protein sequence ID" value="MBO1107172.1"/>
    <property type="molecule type" value="Genomic_DNA"/>
</dbReference>
<dbReference type="NCBIfam" id="NF008261">
    <property type="entry name" value="PRK11032.1"/>
    <property type="match status" value="1"/>
</dbReference>
<protein>
    <submittedName>
        <fullName evidence="1">Zinc ribbon-containing protein</fullName>
    </submittedName>
</protein>
<dbReference type="RefSeq" id="WP_039045530.1">
    <property type="nucleotide sequence ID" value="NZ_CP027852.1"/>
</dbReference>
<dbReference type="KEGG" id="pshi:SAMEA2665130_2236"/>
<dbReference type="InterPro" id="IPR009912">
    <property type="entry name" value="DUF1451"/>
</dbReference>
<dbReference type="Pfam" id="PF07295">
    <property type="entry name" value="DUF1451"/>
    <property type="match status" value="1"/>
</dbReference>
<proteinExistence type="predicted"/>
<organism evidence="1 2">
    <name type="scientific">Plesiomonas shigelloides</name>
    <name type="common">Aeromonas shigelloides</name>
    <dbReference type="NCBI Taxonomy" id="703"/>
    <lineage>
        <taxon>Bacteria</taxon>
        <taxon>Pseudomonadati</taxon>
        <taxon>Pseudomonadota</taxon>
        <taxon>Gammaproteobacteria</taxon>
        <taxon>Enterobacterales</taxon>
        <taxon>Enterobacteriaceae</taxon>
        <taxon>Plesiomonas</taxon>
    </lineage>
</organism>
<name>A0A1A9AZQ3_PLESH</name>
<dbReference type="Proteomes" id="UP000664658">
    <property type="component" value="Unassembled WGS sequence"/>
</dbReference>
<comment type="caution">
    <text evidence="1">The sequence shown here is derived from an EMBL/GenBank/DDBJ whole genome shotgun (WGS) entry which is preliminary data.</text>
</comment>
<sequence length="160" mass="18415">MSKWTKYYQAFIERFTRDLQTGEHQINKAVETTEAYLNATSDLTRDELALINAYIERDLAEFAQSYEESKAAFKDGVFYLSLKESIWQGLAEITDKTQLEWREVIDDVTHHGVYQSGEIVGLGNLVCEHCHHRLVFNHPDVLPVCPKCGGTEFSRQPFQP</sequence>
<evidence type="ECO:0000313" key="1">
    <source>
        <dbReference type="EMBL" id="MBO1107172.1"/>
    </source>
</evidence>
<dbReference type="GeneID" id="69704009"/>
<dbReference type="AlphaFoldDB" id="A0A1A9AZQ3"/>
<accession>A0A1A9AZQ3</accession>
<reference evidence="1" key="1">
    <citation type="submission" date="2021-03" db="EMBL/GenBank/DDBJ databases">
        <title>Plesiomonas shigelloides zfcc0051, isolated from zebrafish feces.</title>
        <authorList>
            <person name="Vanderhoek Z."/>
            <person name="Gaulke C."/>
        </authorList>
    </citation>
    <scope>NUCLEOTIDE SEQUENCE</scope>
    <source>
        <strain evidence="1">Zfcc0051</strain>
    </source>
</reference>
<gene>
    <name evidence="1" type="ORF">J2R62_02895</name>
</gene>
<evidence type="ECO:0000313" key="2">
    <source>
        <dbReference type="Proteomes" id="UP000664658"/>
    </source>
</evidence>